<evidence type="ECO:0000313" key="4">
    <source>
        <dbReference type="Proteomes" id="UP000886998"/>
    </source>
</evidence>
<dbReference type="EMBL" id="BMAV01017555">
    <property type="protein sequence ID" value="GFY69325.1"/>
    <property type="molecule type" value="Genomic_DNA"/>
</dbReference>
<evidence type="ECO:0000313" key="2">
    <source>
        <dbReference type="EMBL" id="GFY52121.1"/>
    </source>
</evidence>
<accession>A0A8X6XI33</accession>
<dbReference type="EMBL" id="BMAV01008474">
    <property type="protein sequence ID" value="GFY52121.1"/>
    <property type="molecule type" value="Genomic_DNA"/>
</dbReference>
<gene>
    <name evidence="3" type="ORF">TNIN_138171</name>
    <name evidence="2" type="ORF">TNIN_429881</name>
</gene>
<dbReference type="Proteomes" id="UP000886998">
    <property type="component" value="Unassembled WGS sequence"/>
</dbReference>
<dbReference type="OrthoDB" id="6467440at2759"/>
<dbReference type="AlphaFoldDB" id="A0A8X6XI33"/>
<evidence type="ECO:0000313" key="3">
    <source>
        <dbReference type="EMBL" id="GFY69325.1"/>
    </source>
</evidence>
<reference evidence="2" key="1">
    <citation type="submission" date="2020-08" db="EMBL/GenBank/DDBJ databases">
        <title>Multicomponent nature underlies the extraordinary mechanical properties of spider dragline silk.</title>
        <authorList>
            <person name="Kono N."/>
            <person name="Nakamura H."/>
            <person name="Mori M."/>
            <person name="Yoshida Y."/>
            <person name="Ohtoshi R."/>
            <person name="Malay A.D."/>
            <person name="Moran D.A.P."/>
            <person name="Tomita M."/>
            <person name="Numata K."/>
            <person name="Arakawa K."/>
        </authorList>
    </citation>
    <scope>NUCLEOTIDE SEQUENCE</scope>
</reference>
<organism evidence="2 4">
    <name type="scientific">Trichonephila inaurata madagascariensis</name>
    <dbReference type="NCBI Taxonomy" id="2747483"/>
    <lineage>
        <taxon>Eukaryota</taxon>
        <taxon>Metazoa</taxon>
        <taxon>Ecdysozoa</taxon>
        <taxon>Arthropoda</taxon>
        <taxon>Chelicerata</taxon>
        <taxon>Arachnida</taxon>
        <taxon>Araneae</taxon>
        <taxon>Araneomorphae</taxon>
        <taxon>Entelegynae</taxon>
        <taxon>Araneoidea</taxon>
        <taxon>Nephilidae</taxon>
        <taxon>Trichonephila</taxon>
        <taxon>Trichonephila inaurata</taxon>
    </lineage>
</organism>
<keyword evidence="4" id="KW-1185">Reference proteome</keyword>
<proteinExistence type="predicted"/>
<evidence type="ECO:0000256" key="1">
    <source>
        <dbReference type="SAM" id="MobiDB-lite"/>
    </source>
</evidence>
<name>A0A8X6XI33_9ARAC</name>
<sequence length="117" mass="13776">MQHSQNLETQRKEGPIGRTSCARLEATKADIRRYTLIAQGFENMITSLRQSSAQDEHDPTFVEMVKQRTIYEDLLEKRTQMKTLDDIYPDLRSTLTGEYIKLYTDTDEQRRELHHIS</sequence>
<protein>
    <submittedName>
        <fullName evidence="2">Uncharacterized protein</fullName>
    </submittedName>
</protein>
<feature type="region of interest" description="Disordered" evidence="1">
    <location>
        <begin position="1"/>
        <end position="20"/>
    </location>
</feature>
<comment type="caution">
    <text evidence="2">The sequence shown here is derived from an EMBL/GenBank/DDBJ whole genome shotgun (WGS) entry which is preliminary data.</text>
</comment>